<reference evidence="3" key="1">
    <citation type="submission" date="2021-12" db="EMBL/GenBank/DDBJ databases">
        <authorList>
            <person name="Martin H S."/>
        </authorList>
    </citation>
    <scope>NUCLEOTIDE SEQUENCE</scope>
</reference>
<keyword evidence="2" id="KW-1133">Transmembrane helix</keyword>
<evidence type="ECO:0000313" key="3">
    <source>
        <dbReference type="EMBL" id="CAH0715248.1"/>
    </source>
</evidence>
<evidence type="ECO:0000313" key="4">
    <source>
        <dbReference type="Proteomes" id="UP000838878"/>
    </source>
</evidence>
<dbReference type="AlphaFoldDB" id="A0A8J9U7H6"/>
<sequence>MNFSNNSTFNIPVDSNSDTLMVADEDETPEETNKSSNTQMEAIVNAEQDRDEDLSRTNNKDNFSILEMPKNDPEGFEKQLNISSPLLDEMIDSESDREETLTDILFRSGSSEFTQDMPKFEFLIAAKINSIDNNGTKDIGISDNSLNKVERNSSDVLRKVDYVELVEVIKPSNINENKSAYSLTNITAHNVDNDAAPDTSFSDVQTLFLACFATLLPLLTVLFATLLVRCMLRRWCPSWCKKPSVSSASESSDKPENNHEQLKSPDEGATDGDTPPANGSIFTMTLKNNHLIVETEERNDITKNGRETKMKYSPDNDGIFVVEVQQSTAYRSNKTLPSSPLHDPQISTNQALIHRVPEDLERKIIIEEDSERSSGKFERQALALSSTGLSISDLSMSSIGSHNVSYSYSSQMGYDQGPFGYPIYTGYDTSKDEVVDTIIHDNSQEPLIGKTPTDPDKPVVTAAIFKQDSIIGNDVLQGPYCIEGSTDGPLLSDVQAREFSLQKLHDQREKKIENGVAVPISDKVQVKHISRADSVPVKQDDVDVKIMETITEDHPKDMKGKRASLPVITTDMYESVKDAIHTGSPKFEKFNNEISPGESYDSPPMITITEESESGKSDSTS</sequence>
<organism evidence="3 4">
    <name type="scientific">Brenthis ino</name>
    <name type="common">lesser marbled fritillary</name>
    <dbReference type="NCBI Taxonomy" id="405034"/>
    <lineage>
        <taxon>Eukaryota</taxon>
        <taxon>Metazoa</taxon>
        <taxon>Ecdysozoa</taxon>
        <taxon>Arthropoda</taxon>
        <taxon>Hexapoda</taxon>
        <taxon>Insecta</taxon>
        <taxon>Pterygota</taxon>
        <taxon>Neoptera</taxon>
        <taxon>Endopterygota</taxon>
        <taxon>Lepidoptera</taxon>
        <taxon>Glossata</taxon>
        <taxon>Ditrysia</taxon>
        <taxon>Papilionoidea</taxon>
        <taxon>Nymphalidae</taxon>
        <taxon>Heliconiinae</taxon>
        <taxon>Argynnini</taxon>
        <taxon>Brenthis</taxon>
    </lineage>
</organism>
<dbReference type="EMBL" id="OV170230">
    <property type="protein sequence ID" value="CAH0715248.1"/>
    <property type="molecule type" value="Genomic_DNA"/>
</dbReference>
<keyword evidence="4" id="KW-1185">Reference proteome</keyword>
<dbReference type="OrthoDB" id="8034296at2759"/>
<proteinExistence type="predicted"/>
<gene>
    <name evidence="3" type="ORF">BINO364_LOCUS2205</name>
</gene>
<accession>A0A8J9U7H6</accession>
<evidence type="ECO:0000256" key="2">
    <source>
        <dbReference type="SAM" id="Phobius"/>
    </source>
</evidence>
<keyword evidence="2" id="KW-0472">Membrane</keyword>
<evidence type="ECO:0000256" key="1">
    <source>
        <dbReference type="SAM" id="MobiDB-lite"/>
    </source>
</evidence>
<protein>
    <submittedName>
        <fullName evidence="3">Uncharacterized protein</fullName>
    </submittedName>
</protein>
<feature type="transmembrane region" description="Helical" evidence="2">
    <location>
        <begin position="207"/>
        <end position="232"/>
    </location>
</feature>
<name>A0A8J9U7H6_9NEOP</name>
<feature type="region of interest" description="Disordered" evidence="1">
    <location>
        <begin position="584"/>
        <end position="621"/>
    </location>
</feature>
<feature type="compositionally biased region" description="Basic and acidic residues" evidence="1">
    <location>
        <begin position="251"/>
        <end position="266"/>
    </location>
</feature>
<feature type="region of interest" description="Disordered" evidence="1">
    <location>
        <begin position="1"/>
        <end position="76"/>
    </location>
</feature>
<dbReference type="Proteomes" id="UP000838878">
    <property type="component" value="Chromosome 10"/>
</dbReference>
<feature type="non-terminal residue" evidence="3">
    <location>
        <position position="621"/>
    </location>
</feature>
<feature type="compositionally biased region" description="Polar residues" evidence="1">
    <location>
        <begin position="1"/>
        <end position="19"/>
    </location>
</feature>
<feature type="region of interest" description="Disordered" evidence="1">
    <location>
        <begin position="240"/>
        <end position="281"/>
    </location>
</feature>
<keyword evidence="2" id="KW-0812">Transmembrane</keyword>